<feature type="chain" id="PRO_5009320039" evidence="2">
    <location>
        <begin position="20"/>
        <end position="672"/>
    </location>
</feature>
<evidence type="ECO:0000313" key="3">
    <source>
        <dbReference type="Proteomes" id="UP000095280"/>
    </source>
</evidence>
<feature type="signal peptide" evidence="2">
    <location>
        <begin position="1"/>
        <end position="19"/>
    </location>
</feature>
<dbReference type="AlphaFoldDB" id="A0A1I8HC41"/>
<organism evidence="3 4">
    <name type="scientific">Macrostomum lignano</name>
    <dbReference type="NCBI Taxonomy" id="282301"/>
    <lineage>
        <taxon>Eukaryota</taxon>
        <taxon>Metazoa</taxon>
        <taxon>Spiralia</taxon>
        <taxon>Lophotrochozoa</taxon>
        <taxon>Platyhelminthes</taxon>
        <taxon>Rhabditophora</taxon>
        <taxon>Macrostomorpha</taxon>
        <taxon>Macrostomida</taxon>
        <taxon>Macrostomidae</taxon>
        <taxon>Macrostomum</taxon>
    </lineage>
</organism>
<evidence type="ECO:0000256" key="1">
    <source>
        <dbReference type="SAM" id="MobiDB-lite"/>
    </source>
</evidence>
<feature type="compositionally biased region" description="Low complexity" evidence="1">
    <location>
        <begin position="510"/>
        <end position="519"/>
    </location>
</feature>
<sequence>TSLFNIGLVAFALNCNIFALPLGRGVVLGDLSQTWCPLRVASFILGGGCCSSSELHLLQPLHDQAMLLQQSGELTPPLGSRRANHVGGQLGIASADHSLLDALLLPVESCEEKILAISSWRRRTVLQQRKCAIRKTIIIHYDSQPGHLLGLRQFTVDLYLLSNAKFVLHQHFNVGRGGWPCLCGACDDGVELGGVGGGGGGVCGYYKILSTVLCFGQELLSSLYLLDRSLYLLDRSLYLLYRSLYLLDRSLYLLDRSLYLLYRSLYLLYRSLYLLDRSLYLLDRSLYLLYRSLYLLDRKTCASRLHRAGLARDDIARVTGHSSNAIERYIRLDVQDHSRMTYALHAGGAVESNGRTNEQDVVSEGTTKKMRMTVHGDTNSVEIMFEITGVQTRFRGLHGTALHCNSQSYITWLATKVVMFSAELVSPSRGAVDQSTPLSTSDRTALLRTQNRHRYYGSCQGVSAANSIITDSELVAALKMDRTISDEDGIIPAPLETSAEQAQPAPMPTKPQTRPQPKKATLLSLAASRGSKTLSAASTGSSESVKLEDIVRKGIDIAREFNASEFTGRQNVIKLEVSDYARRQSMIEFDTTAVRIVGGRGGGNGGYQSDQMSIRSPGEVVIEMPPIHSLDDDQSEPFGCNSTGLDGAAGRWRLRRQRNHSASSRAPLISDV</sequence>
<feature type="region of interest" description="Disordered" evidence="1">
    <location>
        <begin position="495"/>
        <end position="519"/>
    </location>
</feature>
<reference evidence="4" key="1">
    <citation type="submission" date="2016-11" db="UniProtKB">
        <authorList>
            <consortium name="WormBaseParasite"/>
        </authorList>
    </citation>
    <scope>IDENTIFICATION</scope>
</reference>
<evidence type="ECO:0000256" key="2">
    <source>
        <dbReference type="SAM" id="SignalP"/>
    </source>
</evidence>
<accession>A0A1I8HC41</accession>
<dbReference type="Proteomes" id="UP000095280">
    <property type="component" value="Unplaced"/>
</dbReference>
<dbReference type="WBParaSite" id="maker-uti_cns_0005244-snap-gene-0.24-mRNA-1">
    <property type="protein sequence ID" value="maker-uti_cns_0005244-snap-gene-0.24-mRNA-1"/>
    <property type="gene ID" value="maker-uti_cns_0005244-snap-gene-0.24"/>
</dbReference>
<evidence type="ECO:0000313" key="4">
    <source>
        <dbReference type="WBParaSite" id="maker-uti_cns_0005244-snap-gene-0.24-mRNA-1"/>
    </source>
</evidence>
<proteinExistence type="predicted"/>
<name>A0A1I8HC41_9PLAT</name>
<keyword evidence="3" id="KW-1185">Reference proteome</keyword>
<keyword evidence="2" id="KW-0732">Signal</keyword>
<protein>
    <submittedName>
        <fullName evidence="4">G_PROTEIN_RECEP_F1_2 domain-containing protein</fullName>
    </submittedName>
</protein>